<feature type="transmembrane region" description="Helical" evidence="1">
    <location>
        <begin position="189"/>
        <end position="208"/>
    </location>
</feature>
<gene>
    <name evidence="2" type="ORF">ISU02_21885</name>
</gene>
<protein>
    <submittedName>
        <fullName evidence="2">Uncharacterized protein</fullName>
    </submittedName>
</protein>
<proteinExistence type="predicted"/>
<dbReference type="Proteomes" id="UP000614200">
    <property type="component" value="Unassembled WGS sequence"/>
</dbReference>
<comment type="caution">
    <text evidence="2">The sequence shown here is derived from an EMBL/GenBank/DDBJ whole genome shotgun (WGS) entry which is preliminary data.</text>
</comment>
<evidence type="ECO:0000256" key="1">
    <source>
        <dbReference type="SAM" id="Phobius"/>
    </source>
</evidence>
<feature type="transmembrane region" description="Helical" evidence="1">
    <location>
        <begin position="16"/>
        <end position="35"/>
    </location>
</feature>
<accession>A0ABR9ZZ73</accession>
<dbReference type="EMBL" id="JADKNH010000020">
    <property type="protein sequence ID" value="MBF4695756.1"/>
    <property type="molecule type" value="Genomic_DNA"/>
</dbReference>
<feature type="transmembrane region" description="Helical" evidence="1">
    <location>
        <begin position="162"/>
        <end position="182"/>
    </location>
</feature>
<feature type="transmembrane region" description="Helical" evidence="1">
    <location>
        <begin position="55"/>
        <end position="75"/>
    </location>
</feature>
<keyword evidence="3" id="KW-1185">Reference proteome</keyword>
<keyword evidence="1" id="KW-1133">Transmembrane helix</keyword>
<dbReference type="RefSeq" id="WP_194703996.1">
    <property type="nucleotide sequence ID" value="NZ_JADKNH010000020.1"/>
</dbReference>
<sequence>MKKYLSVWMIASRSTLYKIVGLLFLMAGAEIALFYLTLQTDELYTLDTLITKSHIPIISGVAFLMLCYILSIVGYETSGSKIRYSIKRLTVREETITTLWSIYNMGCFIIFLAMQLLVVLFLCHQYTVIMDPMYWHNQTVFLAFYHNPFLHSLLPLEESSRWIRNGAFILALGTTSAFFSLSQRRGKRSISIVVMSFLVFVSFSQDLGNFSSDIFLTLVALSFAGHAFHKIWRGINYDC</sequence>
<keyword evidence="1" id="KW-0472">Membrane</keyword>
<organism evidence="2 3">
    <name type="scientific">Fusibacter ferrireducens</name>
    <dbReference type="NCBI Taxonomy" id="2785058"/>
    <lineage>
        <taxon>Bacteria</taxon>
        <taxon>Bacillati</taxon>
        <taxon>Bacillota</taxon>
        <taxon>Clostridia</taxon>
        <taxon>Eubacteriales</taxon>
        <taxon>Eubacteriales Family XII. Incertae Sedis</taxon>
        <taxon>Fusibacter</taxon>
    </lineage>
</organism>
<feature type="transmembrane region" description="Helical" evidence="1">
    <location>
        <begin position="96"/>
        <end position="122"/>
    </location>
</feature>
<name>A0ABR9ZZ73_9FIRM</name>
<evidence type="ECO:0000313" key="2">
    <source>
        <dbReference type="EMBL" id="MBF4695756.1"/>
    </source>
</evidence>
<keyword evidence="1" id="KW-0812">Transmembrane</keyword>
<evidence type="ECO:0000313" key="3">
    <source>
        <dbReference type="Proteomes" id="UP000614200"/>
    </source>
</evidence>
<reference evidence="2 3" key="1">
    <citation type="submission" date="2020-11" db="EMBL/GenBank/DDBJ databases">
        <title>Fusibacter basophilias sp. nov.</title>
        <authorList>
            <person name="Qiu D."/>
        </authorList>
    </citation>
    <scope>NUCLEOTIDE SEQUENCE [LARGE SCALE GENOMIC DNA]</scope>
    <source>
        <strain evidence="2 3">Q10-2</strain>
    </source>
</reference>